<dbReference type="InterPro" id="IPR050415">
    <property type="entry name" value="MRET"/>
</dbReference>
<dbReference type="InterPro" id="IPR039261">
    <property type="entry name" value="FNR_nucleotide-bd"/>
</dbReference>
<evidence type="ECO:0000256" key="3">
    <source>
        <dbReference type="ARBA" id="ARBA00022714"/>
    </source>
</evidence>
<name>A0A076EXP4_RHOOP</name>
<feature type="domain" description="FAD-binding FR-type" evidence="9">
    <location>
        <begin position="2"/>
        <end position="105"/>
    </location>
</feature>
<dbReference type="SUPFAM" id="SSF63380">
    <property type="entry name" value="Riboflavin synthase domain-like"/>
    <property type="match status" value="1"/>
</dbReference>
<dbReference type="CDD" id="cd06185">
    <property type="entry name" value="PDR_like"/>
    <property type="match status" value="1"/>
</dbReference>
<dbReference type="Gene3D" id="3.40.50.80">
    <property type="entry name" value="Nucleotide-binding domain of ferredoxin-NADP reductase (FNR) module"/>
    <property type="match status" value="1"/>
</dbReference>
<comment type="cofactor">
    <cofactor evidence="1">
        <name>FAD</name>
        <dbReference type="ChEBI" id="CHEBI:57692"/>
    </cofactor>
</comment>
<keyword evidence="3" id="KW-0001">2Fe-2S</keyword>
<dbReference type="InterPro" id="IPR036010">
    <property type="entry name" value="2Fe-2S_ferredoxin-like_sf"/>
</dbReference>
<keyword evidence="2" id="KW-0285">Flavoprotein</keyword>
<evidence type="ECO:0000313" key="11">
    <source>
        <dbReference type="Proteomes" id="UP000028488"/>
    </source>
</evidence>
<dbReference type="InterPro" id="IPR001041">
    <property type="entry name" value="2Fe-2S_ferredoxin-type"/>
</dbReference>
<dbReference type="Pfam" id="PF00111">
    <property type="entry name" value="Fer2"/>
    <property type="match status" value="1"/>
</dbReference>
<keyword evidence="5" id="KW-0560">Oxidoreductase</keyword>
<dbReference type="EMBL" id="CP008948">
    <property type="protein sequence ID" value="AII10566.1"/>
    <property type="molecule type" value="Genomic_DNA"/>
</dbReference>
<dbReference type="PROSITE" id="PS00197">
    <property type="entry name" value="2FE2S_FER_1"/>
    <property type="match status" value="1"/>
</dbReference>
<dbReference type="AlphaFoldDB" id="A0A076EXP4"/>
<evidence type="ECO:0000313" key="10">
    <source>
        <dbReference type="EMBL" id="AII10566.1"/>
    </source>
</evidence>
<dbReference type="InterPro" id="IPR012675">
    <property type="entry name" value="Beta-grasp_dom_sf"/>
</dbReference>
<dbReference type="PANTHER" id="PTHR47354:SF1">
    <property type="entry name" value="CARNITINE MONOOXYGENASE REDUCTASE SUBUNIT"/>
    <property type="match status" value="1"/>
</dbReference>
<dbReference type="Proteomes" id="UP000028488">
    <property type="component" value="Plasmid pPDG1"/>
</dbReference>
<evidence type="ECO:0000256" key="7">
    <source>
        <dbReference type="ARBA" id="ARBA00023014"/>
    </source>
</evidence>
<dbReference type="Gene3D" id="3.10.20.30">
    <property type="match status" value="1"/>
</dbReference>
<gene>
    <name evidence="10" type="ORF">EP51_40705</name>
</gene>
<evidence type="ECO:0000256" key="1">
    <source>
        <dbReference type="ARBA" id="ARBA00001974"/>
    </source>
</evidence>
<keyword evidence="6" id="KW-0408">Iron</keyword>
<dbReference type="PROSITE" id="PS51085">
    <property type="entry name" value="2FE2S_FER_2"/>
    <property type="match status" value="1"/>
</dbReference>
<sequence length="325" mass="34442">MTQETNHLLVRQQRLESDGVLSLTLERPDGAALAEWEPGAHIDIVLPSGTVRQYSLCGDPTDKAAYRIAVLKEDEGRGGSKEIHDSVRVGDLLAVCGPRNHFALEPAPHYLLIAGGIGVTPILPMARQLSRENASWSALYGGRSRATMAFVEELCGLGEVNVSPSDESGNLDLAAALAEAPAGTAVYCCGPEGLLQAVKSVCGPVLGDEAIHFERFGAPVVGADPAAAAETSDGQSPTEFDVELRRTGCTLKVPADRTLLEVVLEANPDILYSCEDGFCGSCETRVLDGVPEHHDSILSQADREKGETVMICVGRSRTPTLVLDA</sequence>
<dbReference type="GO" id="GO:0046872">
    <property type="term" value="F:metal ion binding"/>
    <property type="evidence" value="ECO:0007669"/>
    <property type="project" value="UniProtKB-KW"/>
</dbReference>
<dbReference type="RefSeq" id="WP_128642668.1">
    <property type="nucleotide sequence ID" value="NZ_CP008948.1"/>
</dbReference>
<dbReference type="PROSITE" id="PS51384">
    <property type="entry name" value="FAD_FR"/>
    <property type="match status" value="1"/>
</dbReference>
<dbReference type="InterPro" id="IPR017938">
    <property type="entry name" value="Riboflavin_synthase-like_b-brl"/>
</dbReference>
<evidence type="ECO:0000256" key="2">
    <source>
        <dbReference type="ARBA" id="ARBA00022630"/>
    </source>
</evidence>
<dbReference type="Gene3D" id="2.40.30.10">
    <property type="entry name" value="Translation factors"/>
    <property type="match status" value="1"/>
</dbReference>
<accession>A0A076EXP4</accession>
<reference evidence="10 11" key="1">
    <citation type="submission" date="2014-07" db="EMBL/GenBank/DDBJ databases">
        <title>Genome Sequence of Rhodococcus opacus Strain R7, a Biodegrader of Mono- and Polycyclic Aromatic Hydrocarbons.</title>
        <authorList>
            <person name="Di Gennaro P."/>
            <person name="Zampolli J."/>
            <person name="Presti I."/>
            <person name="Cappelletti M."/>
            <person name="D'Ursi P."/>
            <person name="Orro A."/>
            <person name="Mezzelani A."/>
            <person name="Milanesi L."/>
        </authorList>
    </citation>
    <scope>NUCLEOTIDE SEQUENCE [LARGE SCALE GENOMIC DNA]</scope>
    <source>
        <strain evidence="10 11">R7</strain>
        <plasmid evidence="10">pPDG1</plasmid>
    </source>
</reference>
<keyword evidence="7" id="KW-0411">Iron-sulfur</keyword>
<evidence type="ECO:0000256" key="4">
    <source>
        <dbReference type="ARBA" id="ARBA00022723"/>
    </source>
</evidence>
<protein>
    <submittedName>
        <fullName evidence="10">Ferredoxin</fullName>
    </submittedName>
</protein>
<dbReference type="SUPFAM" id="SSF52343">
    <property type="entry name" value="Ferredoxin reductase-like, C-terminal NADP-linked domain"/>
    <property type="match status" value="1"/>
</dbReference>
<dbReference type="CDD" id="cd00207">
    <property type="entry name" value="fer2"/>
    <property type="match status" value="1"/>
</dbReference>
<evidence type="ECO:0000259" key="8">
    <source>
        <dbReference type="PROSITE" id="PS51085"/>
    </source>
</evidence>
<dbReference type="GO" id="GO:0016491">
    <property type="term" value="F:oxidoreductase activity"/>
    <property type="evidence" value="ECO:0007669"/>
    <property type="project" value="UniProtKB-KW"/>
</dbReference>
<dbReference type="PANTHER" id="PTHR47354">
    <property type="entry name" value="NADH OXIDOREDUCTASE HCR"/>
    <property type="match status" value="1"/>
</dbReference>
<organism evidence="10 11">
    <name type="scientific">Rhodococcus opacus</name>
    <name type="common">Nocardia opaca</name>
    <dbReference type="NCBI Taxonomy" id="37919"/>
    <lineage>
        <taxon>Bacteria</taxon>
        <taxon>Bacillati</taxon>
        <taxon>Actinomycetota</taxon>
        <taxon>Actinomycetes</taxon>
        <taxon>Mycobacteriales</taxon>
        <taxon>Nocardiaceae</taxon>
        <taxon>Rhodococcus</taxon>
    </lineage>
</organism>
<dbReference type="PRINTS" id="PR00409">
    <property type="entry name" value="PHDIOXRDTASE"/>
</dbReference>
<keyword evidence="10" id="KW-0614">Plasmid</keyword>
<evidence type="ECO:0000256" key="6">
    <source>
        <dbReference type="ARBA" id="ARBA00023004"/>
    </source>
</evidence>
<keyword evidence="4" id="KW-0479">Metal-binding</keyword>
<feature type="domain" description="2Fe-2S ferredoxin-type" evidence="8">
    <location>
        <begin position="240"/>
        <end position="325"/>
    </location>
</feature>
<proteinExistence type="predicted"/>
<geneLocation type="plasmid" evidence="10 11">
    <name>pPDG1</name>
</geneLocation>
<evidence type="ECO:0000256" key="5">
    <source>
        <dbReference type="ARBA" id="ARBA00023002"/>
    </source>
</evidence>
<dbReference type="SUPFAM" id="SSF54292">
    <property type="entry name" value="2Fe-2S ferredoxin-like"/>
    <property type="match status" value="1"/>
</dbReference>
<dbReference type="InterPro" id="IPR017927">
    <property type="entry name" value="FAD-bd_FR_type"/>
</dbReference>
<dbReference type="InterPro" id="IPR006058">
    <property type="entry name" value="2Fe2S_fd_BS"/>
</dbReference>
<evidence type="ECO:0000259" key="9">
    <source>
        <dbReference type="PROSITE" id="PS51384"/>
    </source>
</evidence>
<dbReference type="GO" id="GO:0051537">
    <property type="term" value="F:2 iron, 2 sulfur cluster binding"/>
    <property type="evidence" value="ECO:0007669"/>
    <property type="project" value="UniProtKB-KW"/>
</dbReference>